<dbReference type="Gene3D" id="1.10.287.1490">
    <property type="match status" value="1"/>
</dbReference>
<dbReference type="PANTHER" id="PTHR23313:SF0">
    <property type="entry name" value="TESTIS-EXPRESSED PROTEIN 9"/>
    <property type="match status" value="1"/>
</dbReference>
<dbReference type="PANTHER" id="PTHR23313">
    <property type="entry name" value="TSEC1-RELATED"/>
    <property type="match status" value="1"/>
</dbReference>
<organism evidence="2 3">
    <name type="scientific">Diabrotica virgifera virgifera</name>
    <name type="common">western corn rootworm</name>
    <dbReference type="NCBI Taxonomy" id="50390"/>
    <lineage>
        <taxon>Eukaryota</taxon>
        <taxon>Metazoa</taxon>
        <taxon>Ecdysozoa</taxon>
        <taxon>Arthropoda</taxon>
        <taxon>Hexapoda</taxon>
        <taxon>Insecta</taxon>
        <taxon>Pterygota</taxon>
        <taxon>Neoptera</taxon>
        <taxon>Endopterygota</taxon>
        <taxon>Coleoptera</taxon>
        <taxon>Polyphaga</taxon>
        <taxon>Cucujiformia</taxon>
        <taxon>Chrysomeloidea</taxon>
        <taxon>Chrysomelidae</taxon>
        <taxon>Galerucinae</taxon>
        <taxon>Diabroticina</taxon>
        <taxon>Diabroticites</taxon>
        <taxon>Diabrotica</taxon>
    </lineage>
</organism>
<feature type="coiled-coil region" evidence="1">
    <location>
        <begin position="172"/>
        <end position="238"/>
    </location>
</feature>
<evidence type="ECO:0000256" key="1">
    <source>
        <dbReference type="SAM" id="Coils"/>
    </source>
</evidence>
<keyword evidence="1" id="KW-0175">Coiled coil</keyword>
<reference evidence="2" key="1">
    <citation type="submission" date="2025-05" db="UniProtKB">
        <authorList>
            <consortium name="EnsemblMetazoa"/>
        </authorList>
    </citation>
    <scope>IDENTIFICATION</scope>
</reference>
<protein>
    <recommendedName>
        <fullName evidence="4">Testis-expressed protein 9-like</fullName>
    </recommendedName>
</protein>
<evidence type="ECO:0000313" key="2">
    <source>
        <dbReference type="EnsemblMetazoa" id="XP_050498384.1"/>
    </source>
</evidence>
<dbReference type="Proteomes" id="UP001652700">
    <property type="component" value="Unplaced"/>
</dbReference>
<dbReference type="GeneID" id="114344327"/>
<keyword evidence="3" id="KW-1185">Reference proteome</keyword>
<feature type="coiled-coil region" evidence="1">
    <location>
        <begin position="109"/>
        <end position="143"/>
    </location>
</feature>
<dbReference type="EnsemblMetazoa" id="XM_050642427.1">
    <property type="protein sequence ID" value="XP_050498384.1"/>
    <property type="gene ID" value="LOC114344327"/>
</dbReference>
<name>A0ABM5JKC1_DIAVI</name>
<sequence length="292" mass="34360">MESDLLKKEDEFYKENEKLEQRTKELMKKVTDVMKIQDNLIKESLKTKSDIDFIKQNNFKFSNKQKSIEKVDYDKADDELGIPNEISNMGVKGATQYYKAKLTTLQVEFVKLQAENKKRGEEIKKLQKENQSLQEDKEKWFTSHNGAKITIGRLESQVSSVNSKFQGKTTELTLLKKELEQVKKDLKKSTLDLNNYDVRLTRAHEENEKLKTSLKTVKDEEKEARESFKKQISDLTSTVKHIEKHKVELLNGFKKQLQLIDNLKKQKMYLESLKIGELTESEYLKILDWKWD</sequence>
<evidence type="ECO:0008006" key="4">
    <source>
        <dbReference type="Google" id="ProtNLM"/>
    </source>
</evidence>
<evidence type="ECO:0000313" key="3">
    <source>
        <dbReference type="Proteomes" id="UP001652700"/>
    </source>
</evidence>
<dbReference type="RefSeq" id="XP_050498384.1">
    <property type="nucleotide sequence ID" value="XM_050642427.1"/>
</dbReference>
<accession>A0ABM5JKC1</accession>
<proteinExistence type="predicted"/>